<dbReference type="AlphaFoldDB" id="A0A6M3LUS7"/>
<dbReference type="InterPro" id="IPR008969">
    <property type="entry name" value="CarboxyPept-like_regulatory"/>
</dbReference>
<evidence type="ECO:0000313" key="1">
    <source>
        <dbReference type="EMBL" id="QJA98513.1"/>
    </source>
</evidence>
<proteinExistence type="predicted"/>
<dbReference type="SUPFAM" id="SSF49464">
    <property type="entry name" value="Carboxypeptidase regulatory domain-like"/>
    <property type="match status" value="1"/>
</dbReference>
<protein>
    <submittedName>
        <fullName evidence="1">Putative structural protein</fullName>
    </submittedName>
</protein>
<gene>
    <name evidence="1" type="ORF">MM171A01725_0003</name>
</gene>
<name>A0A6M3LUS7_9ZZZZ</name>
<organism evidence="1">
    <name type="scientific">viral metagenome</name>
    <dbReference type="NCBI Taxonomy" id="1070528"/>
    <lineage>
        <taxon>unclassified sequences</taxon>
        <taxon>metagenomes</taxon>
        <taxon>organismal metagenomes</taxon>
    </lineage>
</organism>
<dbReference type="Gene3D" id="2.60.40.1120">
    <property type="entry name" value="Carboxypeptidase-like, regulatory domain"/>
    <property type="match status" value="1"/>
</dbReference>
<accession>A0A6M3LUS7</accession>
<reference evidence="1" key="1">
    <citation type="submission" date="2020-03" db="EMBL/GenBank/DDBJ databases">
        <title>The deep terrestrial virosphere.</title>
        <authorList>
            <person name="Holmfeldt K."/>
            <person name="Nilsson E."/>
            <person name="Simone D."/>
            <person name="Lopez-Fernandez M."/>
            <person name="Wu X."/>
            <person name="de Brujin I."/>
            <person name="Lundin D."/>
            <person name="Andersson A."/>
            <person name="Bertilsson S."/>
            <person name="Dopson M."/>
        </authorList>
    </citation>
    <scope>NUCLEOTIDE SEQUENCE</scope>
    <source>
        <strain evidence="1">MM171A01725</strain>
    </source>
</reference>
<dbReference type="Pfam" id="PF13620">
    <property type="entry name" value="CarboxypepD_reg"/>
    <property type="match status" value="1"/>
</dbReference>
<sequence>MAMAEKEQKKKKGLVAALVVGGLAGAAALAWLFGRKAEAEEPEPPPDGNGWPPAPPEGYACLWGVVTDSLTGETIPNARVVLGDVEIYTDVNGLYVFYVVDPGTYSMLVEYTFYNTKEFNITLPEGINTKDIALDPTLLAGVVIGARTKATNPDLAEPSGSYKSRLTFNGGLLGEDYISNGSSYKNHTINLAVNPEMKEKWREAELYTNRFGVWLWASAWTPAEYSATRCTKFWVKAVFEDGSSIILRPYEGDGFDKVNEEEADEDQSYISHTTSGGMIPWAGRDFQFLVK</sequence>
<dbReference type="EMBL" id="MT143587">
    <property type="protein sequence ID" value="QJA98513.1"/>
    <property type="molecule type" value="Genomic_DNA"/>
</dbReference>